<gene>
    <name evidence="3" type="ORF">HERILL_LOCUS10998</name>
</gene>
<proteinExistence type="predicted"/>
<dbReference type="AlphaFoldDB" id="A0A7R8YXX8"/>
<dbReference type="EMBL" id="LR899012">
    <property type="protein sequence ID" value="CAD7088367.1"/>
    <property type="molecule type" value="Genomic_DNA"/>
</dbReference>
<keyword evidence="4" id="KW-1185">Reference proteome</keyword>
<protein>
    <recommendedName>
        <fullName evidence="2">MADF domain-containing protein</fullName>
    </recommendedName>
</protein>
<accession>A0A7R8YXX8</accession>
<evidence type="ECO:0000313" key="3">
    <source>
        <dbReference type="EMBL" id="CAD7088367.1"/>
    </source>
</evidence>
<dbReference type="OrthoDB" id="5779735at2759"/>
<dbReference type="Proteomes" id="UP000594454">
    <property type="component" value="Chromosome 4"/>
</dbReference>
<name>A0A7R8YXX8_HERIL</name>
<evidence type="ECO:0000259" key="2">
    <source>
        <dbReference type="PROSITE" id="PS51029"/>
    </source>
</evidence>
<dbReference type="PROSITE" id="PS51029">
    <property type="entry name" value="MADF"/>
    <property type="match status" value="1"/>
</dbReference>
<dbReference type="PANTHER" id="PTHR12243:SF67">
    <property type="entry name" value="COREPRESSOR OF PANGOLIN, ISOFORM A-RELATED"/>
    <property type="match status" value="1"/>
</dbReference>
<dbReference type="Pfam" id="PF10545">
    <property type="entry name" value="MADF_DNA_bdg"/>
    <property type="match status" value="1"/>
</dbReference>
<feature type="domain" description="MADF" evidence="2">
    <location>
        <begin position="11"/>
        <end position="95"/>
    </location>
</feature>
<organism evidence="3 4">
    <name type="scientific">Hermetia illucens</name>
    <name type="common">Black soldier fly</name>
    <dbReference type="NCBI Taxonomy" id="343691"/>
    <lineage>
        <taxon>Eukaryota</taxon>
        <taxon>Metazoa</taxon>
        <taxon>Ecdysozoa</taxon>
        <taxon>Arthropoda</taxon>
        <taxon>Hexapoda</taxon>
        <taxon>Insecta</taxon>
        <taxon>Pterygota</taxon>
        <taxon>Neoptera</taxon>
        <taxon>Endopterygota</taxon>
        <taxon>Diptera</taxon>
        <taxon>Brachycera</taxon>
        <taxon>Stratiomyomorpha</taxon>
        <taxon>Stratiomyidae</taxon>
        <taxon>Hermetiinae</taxon>
        <taxon>Hermetia</taxon>
    </lineage>
</organism>
<evidence type="ECO:0000256" key="1">
    <source>
        <dbReference type="SAM" id="MobiDB-lite"/>
    </source>
</evidence>
<dbReference type="PANTHER" id="PTHR12243">
    <property type="entry name" value="MADF DOMAIN TRANSCRIPTION FACTOR"/>
    <property type="match status" value="1"/>
</dbReference>
<reference evidence="3 4" key="1">
    <citation type="submission" date="2020-11" db="EMBL/GenBank/DDBJ databases">
        <authorList>
            <person name="Wallbank WR R."/>
            <person name="Pardo Diaz C."/>
            <person name="Kozak K."/>
            <person name="Martin S."/>
            <person name="Jiggins C."/>
            <person name="Moest M."/>
            <person name="Warren A I."/>
            <person name="Generalovic N T."/>
            <person name="Byers J.R.P. K."/>
            <person name="Montejo-Kovacevich G."/>
            <person name="Yen C E."/>
        </authorList>
    </citation>
    <scope>NUCLEOTIDE SEQUENCE [LARGE SCALE GENOMIC DNA]</scope>
</reference>
<dbReference type="InterPro" id="IPR039353">
    <property type="entry name" value="TF_Adf1"/>
</dbReference>
<sequence length="243" mass="28156">MQRLTETQVEKLIELVKQNPSLYDKHQRQNESLDLIWERIAVDLNADEIECKTAWKSLRDQFVRTLKTLKGKIDQDYPAPYKYFKKLLFLQDVIQPKRRRRLPLRHETSDKLFSVDLIENVGLNINEDNTSDLIDPLTLQNKPLKRARHESTSSSGSKSTAPVLNHPKKEKRSDDKESYENLLSEFLSKVSPEKPAKIDPLDSFFLGVSGMVKKFDLSPKQLIQLQCKLMNCLTEELEKTDSA</sequence>
<evidence type="ECO:0000313" key="4">
    <source>
        <dbReference type="Proteomes" id="UP000594454"/>
    </source>
</evidence>
<feature type="region of interest" description="Disordered" evidence="1">
    <location>
        <begin position="144"/>
        <end position="176"/>
    </location>
</feature>
<dbReference type="InterPro" id="IPR006578">
    <property type="entry name" value="MADF-dom"/>
</dbReference>
<dbReference type="SMART" id="SM00595">
    <property type="entry name" value="MADF"/>
    <property type="match status" value="1"/>
</dbReference>